<evidence type="ECO:0000313" key="4">
    <source>
        <dbReference type="Proteomes" id="UP000014760"/>
    </source>
</evidence>
<dbReference type="CDD" id="cd00170">
    <property type="entry name" value="SEC14"/>
    <property type="match status" value="1"/>
</dbReference>
<feature type="domain" description="CRAL-TRIO" evidence="1">
    <location>
        <begin position="95"/>
        <end position="263"/>
    </location>
</feature>
<sequence length="314" mass="36823">MADDLSSYVCRLTPESLEKAKKEINEDPEERINAARQLKQWILDQPHLTCRTDMEFLMMFLRGAKFSQLRAREMIEGMMTLRSERTDWFDRIDTHEAELQRYLKSGYILPLPKKDSEGRLIFLNRVGLMDPGMPPKYRFRVTQMVGHFYGRDENVQVNGMVMIIDFTGFTTKHLSAMNMGDMKKFSNAMQKFMPGRLKAFHYYNVGSFMEAIMAVIKQVMRQKFRDRLHVHNTMESLYKYIPMEMLPVEYLPDEYEGPHQGKLDDITADLVKKISEDSYRNELLKNTTGNWGIDESKRVKVEEPAAAFRKLNVD</sequence>
<dbReference type="OrthoDB" id="75724at2759"/>
<dbReference type="EnsemblMetazoa" id="CapteT190065">
    <property type="protein sequence ID" value="CapteP190065"/>
    <property type="gene ID" value="CapteG190065"/>
</dbReference>
<dbReference type="FunCoup" id="R7TWD1">
    <property type="interactions" value="31"/>
</dbReference>
<dbReference type="Proteomes" id="UP000014760">
    <property type="component" value="Unassembled WGS sequence"/>
</dbReference>
<dbReference type="PRINTS" id="PR00180">
    <property type="entry name" value="CRETINALDHBP"/>
</dbReference>
<dbReference type="OMA" id="YTIKTLM"/>
<dbReference type="Gene3D" id="1.10.8.20">
    <property type="entry name" value="N-terminal domain of phosphatidylinositol transfer protein sec14p"/>
    <property type="match status" value="1"/>
</dbReference>
<dbReference type="InterPro" id="IPR036865">
    <property type="entry name" value="CRAL-TRIO_dom_sf"/>
</dbReference>
<evidence type="ECO:0000313" key="2">
    <source>
        <dbReference type="EMBL" id="ELT95285.1"/>
    </source>
</evidence>
<proteinExistence type="predicted"/>
<dbReference type="EMBL" id="AMQN01011898">
    <property type="status" value="NOT_ANNOTATED_CDS"/>
    <property type="molecule type" value="Genomic_DNA"/>
</dbReference>
<reference evidence="3" key="3">
    <citation type="submission" date="2015-06" db="UniProtKB">
        <authorList>
            <consortium name="EnsemblMetazoa"/>
        </authorList>
    </citation>
    <scope>IDENTIFICATION</scope>
</reference>
<evidence type="ECO:0000313" key="3">
    <source>
        <dbReference type="EnsemblMetazoa" id="CapteP190065"/>
    </source>
</evidence>
<dbReference type="GO" id="GO:0016020">
    <property type="term" value="C:membrane"/>
    <property type="evidence" value="ECO:0007669"/>
    <property type="project" value="TreeGrafter"/>
</dbReference>
<protein>
    <recommendedName>
        <fullName evidence="1">CRAL-TRIO domain-containing protein</fullName>
    </recommendedName>
</protein>
<keyword evidence="4" id="KW-1185">Reference proteome</keyword>
<dbReference type="SMART" id="SM00516">
    <property type="entry name" value="SEC14"/>
    <property type="match status" value="1"/>
</dbReference>
<dbReference type="PANTHER" id="PTHR10174:SF130">
    <property type="entry name" value="ALPHA-TOCOPHEROL TRANSFER PROTEIN-LIKE"/>
    <property type="match status" value="1"/>
</dbReference>
<dbReference type="GO" id="GO:1902936">
    <property type="term" value="F:phosphatidylinositol bisphosphate binding"/>
    <property type="evidence" value="ECO:0007669"/>
    <property type="project" value="TreeGrafter"/>
</dbReference>
<dbReference type="STRING" id="283909.R7TWD1"/>
<dbReference type="SUPFAM" id="SSF52087">
    <property type="entry name" value="CRAL/TRIO domain"/>
    <property type="match status" value="1"/>
</dbReference>
<gene>
    <name evidence="2" type="ORF">CAPTEDRAFT_190065</name>
</gene>
<dbReference type="Pfam" id="PF00650">
    <property type="entry name" value="CRAL_TRIO"/>
    <property type="match status" value="1"/>
</dbReference>
<evidence type="ECO:0000259" key="1">
    <source>
        <dbReference type="PROSITE" id="PS50191"/>
    </source>
</evidence>
<accession>R7TWD1</accession>
<name>R7TWD1_CAPTE</name>
<dbReference type="PROSITE" id="PS50191">
    <property type="entry name" value="CRAL_TRIO"/>
    <property type="match status" value="1"/>
</dbReference>
<reference evidence="2 4" key="2">
    <citation type="journal article" date="2013" name="Nature">
        <title>Insights into bilaterian evolution from three spiralian genomes.</title>
        <authorList>
            <person name="Simakov O."/>
            <person name="Marletaz F."/>
            <person name="Cho S.J."/>
            <person name="Edsinger-Gonzales E."/>
            <person name="Havlak P."/>
            <person name="Hellsten U."/>
            <person name="Kuo D.H."/>
            <person name="Larsson T."/>
            <person name="Lv J."/>
            <person name="Arendt D."/>
            <person name="Savage R."/>
            <person name="Osoegawa K."/>
            <person name="de Jong P."/>
            <person name="Grimwood J."/>
            <person name="Chapman J.A."/>
            <person name="Shapiro H."/>
            <person name="Aerts A."/>
            <person name="Otillar R.P."/>
            <person name="Terry A.Y."/>
            <person name="Boore J.L."/>
            <person name="Grigoriev I.V."/>
            <person name="Lindberg D.R."/>
            <person name="Seaver E.C."/>
            <person name="Weisblat D.A."/>
            <person name="Putnam N.H."/>
            <person name="Rokhsar D.S."/>
        </authorList>
    </citation>
    <scope>NUCLEOTIDE SEQUENCE</scope>
    <source>
        <strain evidence="2 4">I ESC-2004</strain>
    </source>
</reference>
<dbReference type="AlphaFoldDB" id="R7TWD1"/>
<dbReference type="HOGENOM" id="CLU_046597_3_1_1"/>
<dbReference type="SUPFAM" id="SSF46938">
    <property type="entry name" value="CRAL/TRIO N-terminal domain"/>
    <property type="match status" value="1"/>
</dbReference>
<dbReference type="EMBL" id="KB309171">
    <property type="protein sequence ID" value="ELT95285.1"/>
    <property type="molecule type" value="Genomic_DNA"/>
</dbReference>
<organism evidence="2">
    <name type="scientific">Capitella teleta</name>
    <name type="common">Polychaete worm</name>
    <dbReference type="NCBI Taxonomy" id="283909"/>
    <lineage>
        <taxon>Eukaryota</taxon>
        <taxon>Metazoa</taxon>
        <taxon>Spiralia</taxon>
        <taxon>Lophotrochozoa</taxon>
        <taxon>Annelida</taxon>
        <taxon>Polychaeta</taxon>
        <taxon>Sedentaria</taxon>
        <taxon>Scolecida</taxon>
        <taxon>Capitellidae</taxon>
        <taxon>Capitella</taxon>
    </lineage>
</organism>
<dbReference type="InterPro" id="IPR036273">
    <property type="entry name" value="CRAL/TRIO_N_dom_sf"/>
</dbReference>
<dbReference type="PANTHER" id="PTHR10174">
    <property type="entry name" value="ALPHA-TOCOPHEROL TRANSFER PROTEIN-RELATED"/>
    <property type="match status" value="1"/>
</dbReference>
<dbReference type="Gene3D" id="3.40.525.10">
    <property type="entry name" value="CRAL-TRIO lipid binding domain"/>
    <property type="match status" value="1"/>
</dbReference>
<reference evidence="4" key="1">
    <citation type="submission" date="2012-12" db="EMBL/GenBank/DDBJ databases">
        <authorList>
            <person name="Hellsten U."/>
            <person name="Grimwood J."/>
            <person name="Chapman J.A."/>
            <person name="Shapiro H."/>
            <person name="Aerts A."/>
            <person name="Otillar R.P."/>
            <person name="Terry A.Y."/>
            <person name="Boore J.L."/>
            <person name="Simakov O."/>
            <person name="Marletaz F."/>
            <person name="Cho S.-J."/>
            <person name="Edsinger-Gonzales E."/>
            <person name="Havlak P."/>
            <person name="Kuo D.-H."/>
            <person name="Larsson T."/>
            <person name="Lv J."/>
            <person name="Arendt D."/>
            <person name="Savage R."/>
            <person name="Osoegawa K."/>
            <person name="de Jong P."/>
            <person name="Lindberg D.R."/>
            <person name="Seaver E.C."/>
            <person name="Weisblat D.A."/>
            <person name="Putnam N.H."/>
            <person name="Grigoriev I.V."/>
            <person name="Rokhsar D.S."/>
        </authorList>
    </citation>
    <scope>NUCLEOTIDE SEQUENCE</scope>
    <source>
        <strain evidence="4">I ESC-2004</strain>
    </source>
</reference>
<dbReference type="InterPro" id="IPR001251">
    <property type="entry name" value="CRAL-TRIO_dom"/>
</dbReference>